<accession>A0A2S4UQQ3</accession>
<dbReference type="EMBL" id="PKSM01000270">
    <property type="protein sequence ID" value="POV99566.1"/>
    <property type="molecule type" value="Genomic_DNA"/>
</dbReference>
<dbReference type="VEuPathDB" id="FungiDB:PSHT_13436"/>
<evidence type="ECO:0000313" key="3">
    <source>
        <dbReference type="Proteomes" id="UP000238274"/>
    </source>
</evidence>
<dbReference type="AlphaFoldDB" id="A0A2S4UQQ3"/>
<comment type="caution">
    <text evidence="2">The sequence shown here is derived from an EMBL/GenBank/DDBJ whole genome shotgun (WGS) entry which is preliminary data.</text>
</comment>
<keyword evidence="3" id="KW-1185">Reference proteome</keyword>
<name>A0A2S4UQQ3_9BASI</name>
<protein>
    <submittedName>
        <fullName evidence="2">Uncharacterized protein</fullName>
    </submittedName>
</protein>
<organism evidence="2 3">
    <name type="scientific">Puccinia striiformis</name>
    <dbReference type="NCBI Taxonomy" id="27350"/>
    <lineage>
        <taxon>Eukaryota</taxon>
        <taxon>Fungi</taxon>
        <taxon>Dikarya</taxon>
        <taxon>Basidiomycota</taxon>
        <taxon>Pucciniomycotina</taxon>
        <taxon>Pucciniomycetes</taxon>
        <taxon>Pucciniales</taxon>
        <taxon>Pucciniaceae</taxon>
        <taxon>Puccinia</taxon>
    </lineage>
</organism>
<feature type="compositionally biased region" description="Basic and acidic residues" evidence="1">
    <location>
        <begin position="1"/>
        <end position="13"/>
    </location>
</feature>
<sequence length="62" mass="6801">MLDSKVEKNEVLDTPHLPSNTIIPSRDTIKQSSSAKEAPSKPTGPPSIPEPHLDPRLVRMTD</sequence>
<evidence type="ECO:0000256" key="1">
    <source>
        <dbReference type="SAM" id="MobiDB-lite"/>
    </source>
</evidence>
<feature type="region of interest" description="Disordered" evidence="1">
    <location>
        <begin position="1"/>
        <end position="62"/>
    </location>
</feature>
<reference evidence="3" key="3">
    <citation type="journal article" date="2018" name="Mol. Plant Microbe Interact.">
        <title>Genome sequence resources for the wheat stripe rust pathogen (Puccinia striiformis f. sp. tritici) and the barley stripe rust pathogen (Puccinia striiformis f. sp. hordei).</title>
        <authorList>
            <person name="Xia C."/>
            <person name="Wang M."/>
            <person name="Yin C."/>
            <person name="Cornejo O.E."/>
            <person name="Hulbert S.H."/>
            <person name="Chen X."/>
        </authorList>
    </citation>
    <scope>NUCLEOTIDE SEQUENCE [LARGE SCALE GENOMIC DNA]</scope>
    <source>
        <strain evidence="3">93TX-2</strain>
    </source>
</reference>
<gene>
    <name evidence="2" type="ORF">PSHT_13436</name>
</gene>
<proteinExistence type="predicted"/>
<reference evidence="3" key="2">
    <citation type="journal article" date="2018" name="BMC Genomics">
        <title>Genomic insights into host adaptation between the wheat stripe rust pathogen (Puccinia striiformis f. sp. tritici) and the barley stripe rust pathogen (Puccinia striiformis f. sp. hordei).</title>
        <authorList>
            <person name="Xia C."/>
            <person name="Wang M."/>
            <person name="Yin C."/>
            <person name="Cornejo O.E."/>
            <person name="Hulbert S.H."/>
            <person name="Chen X."/>
        </authorList>
    </citation>
    <scope>NUCLEOTIDE SEQUENCE [LARGE SCALE GENOMIC DNA]</scope>
    <source>
        <strain evidence="3">93TX-2</strain>
    </source>
</reference>
<dbReference type="Proteomes" id="UP000238274">
    <property type="component" value="Unassembled WGS sequence"/>
</dbReference>
<reference evidence="2 3" key="1">
    <citation type="submission" date="2017-12" db="EMBL/GenBank/DDBJ databases">
        <title>Gene loss provides genomic basis for host adaptation in cereal stripe rust fungi.</title>
        <authorList>
            <person name="Xia C."/>
        </authorList>
    </citation>
    <scope>NUCLEOTIDE SEQUENCE [LARGE SCALE GENOMIC DNA]</scope>
    <source>
        <strain evidence="2 3">93TX-2</strain>
    </source>
</reference>
<evidence type="ECO:0000313" key="2">
    <source>
        <dbReference type="EMBL" id="POV99566.1"/>
    </source>
</evidence>
<feature type="compositionally biased region" description="Basic and acidic residues" evidence="1">
    <location>
        <begin position="51"/>
        <end position="62"/>
    </location>
</feature>